<dbReference type="Proteomes" id="UP000001593">
    <property type="component" value="Unassembled WGS sequence"/>
</dbReference>
<gene>
    <name evidence="11" type="ORF">NEMVEDRAFT_v1g81835</name>
</gene>
<dbReference type="InterPro" id="IPR000900">
    <property type="entry name" value="Nebulin_repeat"/>
</dbReference>
<dbReference type="FunFam" id="2.10.110.10:FF:000087">
    <property type="entry name" value="LIM zinc-binding domain-containing Nebulette"/>
    <property type="match status" value="1"/>
</dbReference>
<keyword evidence="2 6" id="KW-0479">Metal-binding</keyword>
<dbReference type="PROSITE" id="PS51216">
    <property type="entry name" value="NEBULIN"/>
    <property type="match status" value="2"/>
</dbReference>
<accession>A7RI31</accession>
<evidence type="ECO:0000259" key="9">
    <source>
        <dbReference type="PROSITE" id="PS50002"/>
    </source>
</evidence>
<dbReference type="PRINTS" id="PR00452">
    <property type="entry name" value="SH3DOMAIN"/>
</dbReference>
<dbReference type="Pfam" id="PF00880">
    <property type="entry name" value="Nebulin"/>
    <property type="match status" value="2"/>
</dbReference>
<dbReference type="InterPro" id="IPR001452">
    <property type="entry name" value="SH3_domain"/>
</dbReference>
<feature type="compositionally biased region" description="Pro residues" evidence="8">
    <location>
        <begin position="169"/>
        <end position="179"/>
    </location>
</feature>
<dbReference type="GO" id="GO:0005737">
    <property type="term" value="C:cytoplasm"/>
    <property type="evidence" value="ECO:0007669"/>
    <property type="project" value="UniProtKB-ARBA"/>
</dbReference>
<feature type="domain" description="SH3" evidence="9">
    <location>
        <begin position="179"/>
        <end position="238"/>
    </location>
</feature>
<dbReference type="EMBL" id="DS469511">
    <property type="protein sequence ID" value="EDO49081.1"/>
    <property type="molecule type" value="Genomic_DNA"/>
</dbReference>
<dbReference type="CDD" id="cd11789">
    <property type="entry name" value="SH3_Nebulin_family_C"/>
    <property type="match status" value="1"/>
</dbReference>
<dbReference type="GO" id="GO:0005925">
    <property type="term" value="C:focal adhesion"/>
    <property type="evidence" value="ECO:0000318"/>
    <property type="project" value="GO_Central"/>
</dbReference>
<dbReference type="InterPro" id="IPR051759">
    <property type="entry name" value="LIM-SH3_domain_protein"/>
</dbReference>
<feature type="region of interest" description="Disordered" evidence="8">
    <location>
        <begin position="144"/>
        <end position="180"/>
    </location>
</feature>
<evidence type="ECO:0000256" key="7">
    <source>
        <dbReference type="PROSITE-ProRule" id="PRU00192"/>
    </source>
</evidence>
<dbReference type="PANTHER" id="PTHR46218">
    <property type="entry name" value="LASP"/>
    <property type="match status" value="1"/>
</dbReference>
<keyword evidence="5 6" id="KW-0440">LIM domain</keyword>
<evidence type="ECO:0000256" key="2">
    <source>
        <dbReference type="ARBA" id="ARBA00022723"/>
    </source>
</evidence>
<dbReference type="PhylomeDB" id="A7RI31"/>
<dbReference type="SUPFAM" id="SSF50044">
    <property type="entry name" value="SH3-domain"/>
    <property type="match status" value="1"/>
</dbReference>
<reference evidence="11 12" key="1">
    <citation type="journal article" date="2007" name="Science">
        <title>Sea anemone genome reveals ancestral eumetazoan gene repertoire and genomic organization.</title>
        <authorList>
            <person name="Putnam N.H."/>
            <person name="Srivastava M."/>
            <person name="Hellsten U."/>
            <person name="Dirks B."/>
            <person name="Chapman J."/>
            <person name="Salamov A."/>
            <person name="Terry A."/>
            <person name="Shapiro H."/>
            <person name="Lindquist E."/>
            <person name="Kapitonov V.V."/>
            <person name="Jurka J."/>
            <person name="Genikhovich G."/>
            <person name="Grigoriev I.V."/>
            <person name="Lucas S.M."/>
            <person name="Steele R.E."/>
            <person name="Finnerty J.R."/>
            <person name="Technau U."/>
            <person name="Martindale M.Q."/>
            <person name="Rokhsar D.S."/>
        </authorList>
    </citation>
    <scope>NUCLEOTIDE SEQUENCE [LARGE SCALE GENOMIC DNA]</scope>
    <source>
        <strain evidence="12">CH2 X CH6</strain>
    </source>
</reference>
<dbReference type="Gene3D" id="2.30.30.40">
    <property type="entry name" value="SH3 Domains"/>
    <property type="match status" value="1"/>
</dbReference>
<evidence type="ECO:0008006" key="13">
    <source>
        <dbReference type="Google" id="ProtNLM"/>
    </source>
</evidence>
<keyword evidence="12" id="KW-1185">Reference proteome</keyword>
<dbReference type="PROSITE" id="PS00478">
    <property type="entry name" value="LIM_DOMAIN_1"/>
    <property type="match status" value="1"/>
</dbReference>
<evidence type="ECO:0000256" key="8">
    <source>
        <dbReference type="SAM" id="MobiDB-lite"/>
    </source>
</evidence>
<dbReference type="SUPFAM" id="SSF57716">
    <property type="entry name" value="Glucocorticoid receptor-like (DNA-binding domain)"/>
    <property type="match status" value="1"/>
</dbReference>
<dbReference type="GO" id="GO:0046872">
    <property type="term" value="F:metal ion binding"/>
    <property type="evidence" value="ECO:0007669"/>
    <property type="project" value="UniProtKB-KW"/>
</dbReference>
<dbReference type="SMART" id="SM00132">
    <property type="entry name" value="LIM"/>
    <property type="match status" value="1"/>
</dbReference>
<dbReference type="SMART" id="SM00227">
    <property type="entry name" value="NEBU"/>
    <property type="match status" value="2"/>
</dbReference>
<keyword evidence="3" id="KW-0677">Repeat</keyword>
<dbReference type="HOGENOM" id="CLU_026811_0_1_1"/>
<name>A7RI31_NEMVE</name>
<evidence type="ECO:0000256" key="3">
    <source>
        <dbReference type="ARBA" id="ARBA00022737"/>
    </source>
</evidence>
<dbReference type="SMART" id="SM00326">
    <property type="entry name" value="SH3"/>
    <property type="match status" value="1"/>
</dbReference>
<organism evidence="11 12">
    <name type="scientific">Nematostella vectensis</name>
    <name type="common">Starlet sea anemone</name>
    <dbReference type="NCBI Taxonomy" id="45351"/>
    <lineage>
        <taxon>Eukaryota</taxon>
        <taxon>Metazoa</taxon>
        <taxon>Cnidaria</taxon>
        <taxon>Anthozoa</taxon>
        <taxon>Hexacorallia</taxon>
        <taxon>Actiniaria</taxon>
        <taxon>Edwardsiidae</taxon>
        <taxon>Nematostella</taxon>
    </lineage>
</organism>
<dbReference type="PROSITE" id="PS50002">
    <property type="entry name" value="SH3"/>
    <property type="match status" value="1"/>
</dbReference>
<proteinExistence type="predicted"/>
<evidence type="ECO:0000256" key="6">
    <source>
        <dbReference type="PROSITE-ProRule" id="PRU00125"/>
    </source>
</evidence>
<keyword evidence="1 7" id="KW-0728">SH3 domain</keyword>
<dbReference type="AlphaFoldDB" id="A7RI31"/>
<evidence type="ECO:0000313" key="11">
    <source>
        <dbReference type="EMBL" id="EDO49081.1"/>
    </source>
</evidence>
<dbReference type="Gene3D" id="2.10.110.10">
    <property type="entry name" value="Cysteine Rich Protein"/>
    <property type="match status" value="1"/>
</dbReference>
<dbReference type="CDD" id="cd09447">
    <property type="entry name" value="LIM_LASP"/>
    <property type="match status" value="1"/>
</dbReference>
<evidence type="ECO:0000259" key="10">
    <source>
        <dbReference type="PROSITE" id="PS50023"/>
    </source>
</evidence>
<feature type="domain" description="LIM zinc-binding" evidence="10">
    <location>
        <begin position="3"/>
        <end position="63"/>
    </location>
</feature>
<evidence type="ECO:0000256" key="4">
    <source>
        <dbReference type="ARBA" id="ARBA00022833"/>
    </source>
</evidence>
<dbReference type="eggNOG" id="KOG1702">
    <property type="taxonomic scope" value="Eukaryota"/>
</dbReference>
<dbReference type="Pfam" id="PF00412">
    <property type="entry name" value="LIM"/>
    <property type="match status" value="1"/>
</dbReference>
<keyword evidence="4 6" id="KW-0862">Zinc</keyword>
<protein>
    <recommendedName>
        <fullName evidence="13">LIM and SH3 domain protein 1</fullName>
    </recommendedName>
</protein>
<evidence type="ECO:0000256" key="5">
    <source>
        <dbReference type="ARBA" id="ARBA00023038"/>
    </source>
</evidence>
<sequence length="238" mass="27172">MNPQCAKCAKTVYPVEKLNCLDKIWHKKCFTCQICNMTLNMKTYKGYNKYPYCNAHYPTTKPTTVADTPENLRLRIQSQNQSNVTYKKDYEESKGHYTAVTDDPEVIRAKQNMNIVSQVKYTGGTAEMRLGTSDLVEGVNPHQPGYEERVQHQPKHHVPEQRQMQTHMQPPPAQPPARPAAPRYVAQYDYTAADDDEVSFVEGDIIQDVNIIDDGWVEGRVSRTGQFGMIPANYLELQ</sequence>
<dbReference type="InterPro" id="IPR001781">
    <property type="entry name" value="Znf_LIM"/>
</dbReference>
<dbReference type="PANTHER" id="PTHR46218:SF4">
    <property type="entry name" value="LIM AND SH3 DOMAIN PROTEIN LASP"/>
    <property type="match status" value="1"/>
</dbReference>
<dbReference type="InterPro" id="IPR036028">
    <property type="entry name" value="SH3-like_dom_sf"/>
</dbReference>
<evidence type="ECO:0000256" key="1">
    <source>
        <dbReference type="ARBA" id="ARBA00022443"/>
    </source>
</evidence>
<evidence type="ECO:0000313" key="12">
    <source>
        <dbReference type="Proteomes" id="UP000001593"/>
    </source>
</evidence>
<dbReference type="PROSITE" id="PS50023">
    <property type="entry name" value="LIM_DOMAIN_2"/>
    <property type="match status" value="1"/>
</dbReference>
<dbReference type="InParanoid" id="A7RI31"/>
<dbReference type="Pfam" id="PF00018">
    <property type="entry name" value="SH3_1"/>
    <property type="match status" value="1"/>
</dbReference>
<dbReference type="GO" id="GO:0051015">
    <property type="term" value="F:actin filament binding"/>
    <property type="evidence" value="ECO:0000318"/>
    <property type="project" value="GO_Central"/>
</dbReference>
<dbReference type="OMA" id="YHEDFDK"/>